<proteinExistence type="inferred from homology"/>
<dbReference type="Pfam" id="PF08767">
    <property type="entry name" value="CRM1_C"/>
    <property type="match status" value="1"/>
</dbReference>
<evidence type="ECO:0000256" key="1">
    <source>
        <dbReference type="ARBA" id="ARBA00004123"/>
    </source>
</evidence>
<dbReference type="SMART" id="SM00913">
    <property type="entry name" value="IBN_N"/>
    <property type="match status" value="1"/>
</dbReference>
<evidence type="ECO:0000313" key="8">
    <source>
        <dbReference type="EMBL" id="KAH9842889.1"/>
    </source>
</evidence>
<dbReference type="InterPro" id="IPR011989">
    <property type="entry name" value="ARM-like"/>
</dbReference>
<comment type="caution">
    <text evidence="9">The sequence shown here is derived from an EMBL/GenBank/DDBJ whole genome shotgun (WGS) entry which is preliminary data.</text>
</comment>
<dbReference type="InterPro" id="IPR040485">
    <property type="entry name" value="XPO1_repeat_3"/>
</dbReference>
<organism evidence="9 10">
    <name type="scientific">Rhodofomes roseus</name>
    <dbReference type="NCBI Taxonomy" id="34475"/>
    <lineage>
        <taxon>Eukaryota</taxon>
        <taxon>Fungi</taxon>
        <taxon>Dikarya</taxon>
        <taxon>Basidiomycota</taxon>
        <taxon>Agaricomycotina</taxon>
        <taxon>Agaricomycetes</taxon>
        <taxon>Polyporales</taxon>
        <taxon>Rhodofomes</taxon>
    </lineage>
</organism>
<dbReference type="FunFam" id="1.25.10.10:FF:000022">
    <property type="entry name" value="protein EXPORTIN 1A"/>
    <property type="match status" value="1"/>
</dbReference>
<dbReference type="Pfam" id="PF18777">
    <property type="entry name" value="CRM1_repeat"/>
    <property type="match status" value="1"/>
</dbReference>
<sequence>MESVLDFSREFDVSVMDNVVIAFYSGSGQEQQMAQQVLTQFQENPDAWTRVPDVLERSSFPQTKYIGLQILEKLITTRWKSLPEGQRQGIRNFVVGITVKVSSDEGTMRREKTYLNKLNLALVQILKQEWPQNWPSFITELVESSKTNLSLCENNMVILKLLSEEIFDFSAEQMTQAKVKHLKNQMCGEFSEIFKLCSEILEEAQKTTLIKATLETLLRFLNWIPLGYIFETTIIDLLLNRFLEAPEFRNITLKCLAEIAALNVGPEYDPKFVILFAMVMTSVNRMIPPSTNIAAAYAAAGDAGQELVLNLALFLSNFLQNHLRAVETDTNRDVLLNAHLYMVKISQVDEREIFKICLEYWLKLVSELYEEIQALPIGESGLLMGLSLGSSQSMLNGIALRKNIYSDVLSNLRLVVIEKMVKPEEVLIVENEEGEIVREFMKESDTIVLYKSMRELLVYLTHLDVNDTENILTEKLAKQVDGSEWSWQNLNTLCWAIGSISGAMNEETEKRFLVTVIKDLLGLCEIKRGKDNKAVVASDIMYIVGQYPRFLKAHWKFLKTVVNKLFEFMHETHEGVQDMACDTFIKIAQKCRRHFVMQQSGESEPFVDDILRSLHRITVDLSPQQVHTFYEAVGYMISATPNKPQQEKLIAKLMELPNNAWDSLMQQAAQNMDVLSSDENIKILSNVLKTNVAACTSIGSLYLPQIGRVFLDMLGLYKAVSGIISETVAREGLIATKTPKVRYLRTIKKEILKLMETFIKKAEDLEAVNMNFMPPLLDAILGDYNRNVPAARDAEVLNVMATIIGRLGPLLTPQVPAILEAVFEPTLNMINQDFAEFPEHRAGFFKLLRAINLNCFPALLTVPPQQFKLFMDSIIWAIKHTMRDIAETGLNLCLEVVNNFAGADPAVSNAFFQQYFLSIIQDIFFVLTDTDHKSGFKLQSMLLARMFQLVETNQISMPLFDPASVPDPTMGNSMFLKEYTANLLKNAFPHVQLGPIQTFVLNLAEYHSDINRFKLALRDFLIQLKEFSGDNAELYLEEKEAEAQRKAEEERMAAMRIPGMLKPSQLEDKDEDI</sequence>
<dbReference type="InterPro" id="IPR041123">
    <property type="entry name" value="CRM1_repeat"/>
</dbReference>
<dbReference type="STRING" id="34475.A0A4Y9XUD4"/>
<keyword evidence="3" id="KW-0813">Transport</keyword>
<name>A0A4Y9XUD4_9APHY</name>
<evidence type="ECO:0000313" key="11">
    <source>
        <dbReference type="Proteomes" id="UP000814176"/>
    </source>
</evidence>
<comment type="similarity">
    <text evidence="2">Belongs to the exportin family.</text>
</comment>
<dbReference type="Proteomes" id="UP000298390">
    <property type="component" value="Unassembled WGS sequence"/>
</dbReference>
<evidence type="ECO:0000256" key="3">
    <source>
        <dbReference type="ARBA" id="ARBA00022448"/>
    </source>
</evidence>
<feature type="domain" description="Importin N-terminal" evidence="7">
    <location>
        <begin position="34"/>
        <end position="100"/>
    </location>
</feature>
<keyword evidence="11" id="KW-1185">Reference proteome</keyword>
<dbReference type="PANTHER" id="PTHR11223:SF2">
    <property type="entry name" value="EXPORTIN-1"/>
    <property type="match status" value="1"/>
</dbReference>
<dbReference type="SUPFAM" id="SSF48371">
    <property type="entry name" value="ARM repeat"/>
    <property type="match status" value="1"/>
</dbReference>
<dbReference type="PANTHER" id="PTHR11223">
    <property type="entry name" value="EXPORTIN 1/5"/>
    <property type="match status" value="1"/>
</dbReference>
<dbReference type="InterPro" id="IPR013598">
    <property type="entry name" value="Exportin-1/Importin-b-like"/>
</dbReference>
<dbReference type="GO" id="GO:0031267">
    <property type="term" value="F:small GTPase binding"/>
    <property type="evidence" value="ECO:0007669"/>
    <property type="project" value="InterPro"/>
</dbReference>
<dbReference type="SMART" id="SM01102">
    <property type="entry name" value="CRM1_C"/>
    <property type="match status" value="1"/>
</dbReference>
<dbReference type="GO" id="GO:0006611">
    <property type="term" value="P:protein export from nucleus"/>
    <property type="evidence" value="ECO:0007669"/>
    <property type="project" value="InterPro"/>
</dbReference>
<dbReference type="AlphaFoldDB" id="A0A4Y9XUD4"/>
<dbReference type="Pfam" id="PF03810">
    <property type="entry name" value="IBN_N"/>
    <property type="match status" value="1"/>
</dbReference>
<dbReference type="Pfam" id="PF18784">
    <property type="entry name" value="CRM1_repeat_2"/>
    <property type="match status" value="1"/>
</dbReference>
<feature type="region of interest" description="Disordered" evidence="6">
    <location>
        <begin position="1054"/>
        <end position="1073"/>
    </location>
</feature>
<evidence type="ECO:0000256" key="6">
    <source>
        <dbReference type="SAM" id="MobiDB-lite"/>
    </source>
</evidence>
<dbReference type="InterPro" id="IPR041235">
    <property type="entry name" value="Exp1_repeat_2"/>
</dbReference>
<evidence type="ECO:0000256" key="2">
    <source>
        <dbReference type="ARBA" id="ARBA00009466"/>
    </source>
</evidence>
<dbReference type="EMBL" id="JADCUA010000002">
    <property type="protein sequence ID" value="KAH9842889.1"/>
    <property type="molecule type" value="Genomic_DNA"/>
</dbReference>
<dbReference type="GO" id="GO:0005049">
    <property type="term" value="F:nuclear export signal receptor activity"/>
    <property type="evidence" value="ECO:0007669"/>
    <property type="project" value="InterPro"/>
</dbReference>
<keyword evidence="5" id="KW-0539">Nucleus</keyword>
<dbReference type="OrthoDB" id="27218at2759"/>
<evidence type="ECO:0000313" key="10">
    <source>
        <dbReference type="Proteomes" id="UP000298390"/>
    </source>
</evidence>
<comment type="subcellular location">
    <subcellularLocation>
        <location evidence="1">Nucleus</location>
    </subcellularLocation>
</comment>
<reference evidence="8 11" key="2">
    <citation type="journal article" date="2021" name="Environ. Microbiol.">
        <title>Gene family expansions and transcriptome signatures uncover fungal adaptations to wood decay.</title>
        <authorList>
            <person name="Hage H."/>
            <person name="Miyauchi S."/>
            <person name="Viragh M."/>
            <person name="Drula E."/>
            <person name="Min B."/>
            <person name="Chaduli D."/>
            <person name="Navarro D."/>
            <person name="Favel A."/>
            <person name="Norest M."/>
            <person name="Lesage-Meessen L."/>
            <person name="Balint B."/>
            <person name="Merenyi Z."/>
            <person name="de Eugenio L."/>
            <person name="Morin E."/>
            <person name="Martinez A.T."/>
            <person name="Baldrian P."/>
            <person name="Stursova M."/>
            <person name="Martinez M.J."/>
            <person name="Novotny C."/>
            <person name="Magnuson J.K."/>
            <person name="Spatafora J.W."/>
            <person name="Maurice S."/>
            <person name="Pangilinan J."/>
            <person name="Andreopoulos W."/>
            <person name="LaButti K."/>
            <person name="Hundley H."/>
            <person name="Na H."/>
            <person name="Kuo A."/>
            <person name="Barry K."/>
            <person name="Lipzen A."/>
            <person name="Henrissat B."/>
            <person name="Riley R."/>
            <person name="Ahrendt S."/>
            <person name="Nagy L.G."/>
            <person name="Grigoriev I.V."/>
            <person name="Martin F."/>
            <person name="Rosso M.N."/>
        </authorList>
    </citation>
    <scope>NUCLEOTIDE SEQUENCE [LARGE SCALE GENOMIC DNA]</scope>
    <source>
        <strain evidence="8 11">CIRM-BRFM 1785</strain>
    </source>
</reference>
<dbReference type="Proteomes" id="UP000814176">
    <property type="component" value="Unassembled WGS sequence"/>
</dbReference>
<dbReference type="GeneID" id="72003175"/>
<dbReference type="Pfam" id="PF18787">
    <property type="entry name" value="CRM1_repeat_3"/>
    <property type="match status" value="1"/>
</dbReference>
<evidence type="ECO:0000259" key="7">
    <source>
        <dbReference type="PROSITE" id="PS50166"/>
    </source>
</evidence>
<reference evidence="9 10" key="1">
    <citation type="submission" date="2019-01" db="EMBL/GenBank/DDBJ databases">
        <title>Genome sequencing of the rare red list fungi Fomitopsis rosea.</title>
        <authorList>
            <person name="Buettner E."/>
            <person name="Kellner H."/>
        </authorList>
    </citation>
    <scope>NUCLEOTIDE SEQUENCE [LARGE SCALE GENOMIC DNA]</scope>
    <source>
        <strain evidence="9 10">DSM 105464</strain>
    </source>
</reference>
<dbReference type="InterPro" id="IPR045065">
    <property type="entry name" value="XPO1/5"/>
</dbReference>
<accession>A0A4Y9XUD4</accession>
<dbReference type="GO" id="GO:0000055">
    <property type="term" value="P:ribosomal large subunit export from nucleus"/>
    <property type="evidence" value="ECO:0007669"/>
    <property type="project" value="TreeGrafter"/>
</dbReference>
<protein>
    <submittedName>
        <fullName evidence="8">CRM1 C terminal-domain-containing protein</fullName>
    </submittedName>
</protein>
<dbReference type="InterPro" id="IPR016024">
    <property type="entry name" value="ARM-type_fold"/>
</dbReference>
<gene>
    <name evidence="8" type="ORF">C8Q71DRAFT_734998</name>
    <name evidence="9" type="ORF">EVJ58_g9285</name>
</gene>
<dbReference type="PROSITE" id="PS50166">
    <property type="entry name" value="IMPORTIN_B_NT"/>
    <property type="match status" value="1"/>
</dbReference>
<evidence type="ECO:0000313" key="9">
    <source>
        <dbReference type="EMBL" id="TFY53736.1"/>
    </source>
</evidence>
<dbReference type="Gene3D" id="1.25.10.10">
    <property type="entry name" value="Leucine-rich Repeat Variant"/>
    <property type="match status" value="1"/>
</dbReference>
<dbReference type="Pfam" id="PF08389">
    <property type="entry name" value="Xpo1"/>
    <property type="match status" value="1"/>
</dbReference>
<dbReference type="InterPro" id="IPR001494">
    <property type="entry name" value="Importin-beta_N"/>
</dbReference>
<dbReference type="EMBL" id="SEKV01000783">
    <property type="protein sequence ID" value="TFY53736.1"/>
    <property type="molecule type" value="Genomic_DNA"/>
</dbReference>
<dbReference type="GO" id="GO:0005634">
    <property type="term" value="C:nucleus"/>
    <property type="evidence" value="ECO:0007669"/>
    <property type="project" value="UniProtKB-SubCell"/>
</dbReference>
<dbReference type="GO" id="GO:0000056">
    <property type="term" value="P:ribosomal small subunit export from nucleus"/>
    <property type="evidence" value="ECO:0007669"/>
    <property type="project" value="TreeGrafter"/>
</dbReference>
<dbReference type="GO" id="GO:0005737">
    <property type="term" value="C:cytoplasm"/>
    <property type="evidence" value="ECO:0007669"/>
    <property type="project" value="TreeGrafter"/>
</dbReference>
<keyword evidence="4" id="KW-0653">Protein transport</keyword>
<dbReference type="RefSeq" id="XP_047783936.1">
    <property type="nucleotide sequence ID" value="XM_047922443.1"/>
</dbReference>
<dbReference type="InterPro" id="IPR014877">
    <property type="entry name" value="XPO1_C_dom"/>
</dbReference>
<evidence type="ECO:0000256" key="4">
    <source>
        <dbReference type="ARBA" id="ARBA00022927"/>
    </source>
</evidence>
<evidence type="ECO:0000256" key="5">
    <source>
        <dbReference type="ARBA" id="ARBA00023242"/>
    </source>
</evidence>